<keyword evidence="2" id="KW-1185">Reference proteome</keyword>
<comment type="caution">
    <text evidence="1">The sequence shown here is derived from an EMBL/GenBank/DDBJ whole genome shotgun (WGS) entry which is preliminary data.</text>
</comment>
<name>A0A511FCT5_9CELL</name>
<organism evidence="1 2">
    <name type="scientific">Cellulomonas hominis</name>
    <dbReference type="NCBI Taxonomy" id="156981"/>
    <lineage>
        <taxon>Bacteria</taxon>
        <taxon>Bacillati</taxon>
        <taxon>Actinomycetota</taxon>
        <taxon>Actinomycetes</taxon>
        <taxon>Micrococcales</taxon>
        <taxon>Cellulomonadaceae</taxon>
        <taxon>Cellulomonas</taxon>
    </lineage>
</organism>
<sequence>MRHARAWGAAHLHGVSEHPIAAWIDRAEERFVRGARQRPQSVASTPQGPEVHWCGWVRGLQSDLETVPLPWRVLRIPGGNYLAGVMDSRDQRRLTAASLTAVRRKIAVEHARDQILAARGEGPAYLRRRR</sequence>
<dbReference type="Proteomes" id="UP000321723">
    <property type="component" value="Unassembled WGS sequence"/>
</dbReference>
<evidence type="ECO:0000313" key="1">
    <source>
        <dbReference type="EMBL" id="GEL47069.1"/>
    </source>
</evidence>
<proteinExistence type="predicted"/>
<dbReference type="AlphaFoldDB" id="A0A511FCT5"/>
<gene>
    <name evidence="1" type="ORF">CHO01_21850</name>
</gene>
<protein>
    <submittedName>
        <fullName evidence="1">Uncharacterized protein</fullName>
    </submittedName>
</protein>
<dbReference type="EMBL" id="BJVQ01000029">
    <property type="protein sequence ID" value="GEL47069.1"/>
    <property type="molecule type" value="Genomic_DNA"/>
</dbReference>
<reference evidence="1 2" key="1">
    <citation type="submission" date="2019-07" db="EMBL/GenBank/DDBJ databases">
        <title>Whole genome shotgun sequence of Cellulomonas hominis NBRC 16055.</title>
        <authorList>
            <person name="Hosoyama A."/>
            <person name="Uohara A."/>
            <person name="Ohji S."/>
            <person name="Ichikawa N."/>
        </authorList>
    </citation>
    <scope>NUCLEOTIDE SEQUENCE [LARGE SCALE GENOMIC DNA]</scope>
    <source>
        <strain evidence="1 2">NBRC 16055</strain>
    </source>
</reference>
<accession>A0A511FCT5</accession>
<evidence type="ECO:0000313" key="2">
    <source>
        <dbReference type="Proteomes" id="UP000321723"/>
    </source>
</evidence>